<feature type="compositionally biased region" description="Basic residues" evidence="1">
    <location>
        <begin position="116"/>
        <end position="133"/>
    </location>
</feature>
<reference evidence="3 6" key="2">
    <citation type="submission" date="2019-08" db="EMBL/GenBank/DDBJ databases">
        <title>The genome sequence of a newly discovered highly antifungal drug resistant Aspergillus species, Aspergillus tanneri NIH 1004.</title>
        <authorList>
            <person name="Mounaud S."/>
            <person name="Singh I."/>
            <person name="Joardar V."/>
            <person name="Pakala S."/>
            <person name="Pakala S."/>
            <person name="Venepally P."/>
            <person name="Chung J.K."/>
            <person name="Losada L."/>
            <person name="Nierman W.C."/>
        </authorList>
    </citation>
    <scope>NUCLEOTIDE SEQUENCE [LARGE SCALE GENOMIC DNA]</scope>
    <source>
        <strain evidence="3 6">NIH1004</strain>
    </source>
</reference>
<feature type="region of interest" description="Disordered" evidence="1">
    <location>
        <begin position="349"/>
        <end position="396"/>
    </location>
</feature>
<feature type="compositionally biased region" description="Basic and acidic residues" evidence="1">
    <location>
        <begin position="352"/>
        <end position="362"/>
    </location>
</feature>
<feature type="compositionally biased region" description="Low complexity" evidence="1">
    <location>
        <begin position="711"/>
        <end position="722"/>
    </location>
</feature>
<dbReference type="OrthoDB" id="3546893at2759"/>
<evidence type="ECO:0000313" key="6">
    <source>
        <dbReference type="Proteomes" id="UP000324241"/>
    </source>
</evidence>
<feature type="region of interest" description="Disordered" evidence="1">
    <location>
        <begin position="116"/>
        <end position="144"/>
    </location>
</feature>
<proteinExistence type="predicted"/>
<dbReference type="EMBL" id="SOSA01000002">
    <property type="protein sequence ID" value="THD00366.1"/>
    <property type="molecule type" value="Genomic_DNA"/>
</dbReference>
<comment type="caution">
    <text evidence="4">The sequence shown here is derived from an EMBL/GenBank/DDBJ whole genome shotgun (WGS) entry which is preliminary data.</text>
</comment>
<feature type="region of interest" description="Disordered" evidence="1">
    <location>
        <begin position="812"/>
        <end position="837"/>
    </location>
</feature>
<feature type="compositionally biased region" description="Polar residues" evidence="1">
    <location>
        <begin position="193"/>
        <end position="208"/>
    </location>
</feature>
<feature type="region of interest" description="Disordered" evidence="1">
    <location>
        <begin position="572"/>
        <end position="617"/>
    </location>
</feature>
<gene>
    <name evidence="3" type="ORF">ATNIH1004_005700</name>
    <name evidence="4" type="ORF">EYZ11_000093</name>
</gene>
<keyword evidence="5" id="KW-1185">Reference proteome</keyword>
<dbReference type="EMBL" id="QUQM01000004">
    <property type="protein sequence ID" value="KAA8647017.1"/>
    <property type="molecule type" value="Genomic_DNA"/>
</dbReference>
<feature type="compositionally biased region" description="Polar residues" evidence="1">
    <location>
        <begin position="572"/>
        <end position="589"/>
    </location>
</feature>
<evidence type="ECO:0000256" key="2">
    <source>
        <dbReference type="SAM" id="Phobius"/>
    </source>
</evidence>
<evidence type="ECO:0000313" key="4">
    <source>
        <dbReference type="EMBL" id="THD00366.1"/>
    </source>
</evidence>
<feature type="region of interest" description="Disordered" evidence="1">
    <location>
        <begin position="228"/>
        <end position="260"/>
    </location>
</feature>
<organism evidence="4 5">
    <name type="scientific">Aspergillus tanneri</name>
    <dbReference type="NCBI Taxonomy" id="1220188"/>
    <lineage>
        <taxon>Eukaryota</taxon>
        <taxon>Fungi</taxon>
        <taxon>Dikarya</taxon>
        <taxon>Ascomycota</taxon>
        <taxon>Pezizomycotina</taxon>
        <taxon>Eurotiomycetes</taxon>
        <taxon>Eurotiomycetidae</taxon>
        <taxon>Eurotiales</taxon>
        <taxon>Aspergillaceae</taxon>
        <taxon>Aspergillus</taxon>
        <taxon>Aspergillus subgen. Circumdati</taxon>
    </lineage>
</organism>
<accession>A0A4S3JXX1</accession>
<reference evidence="4 5" key="1">
    <citation type="submission" date="2019-03" db="EMBL/GenBank/DDBJ databases">
        <title>The genome sequence of a newly discovered highly antifungal drug resistant Aspergillus species, Aspergillus tanneri NIH 1004.</title>
        <authorList>
            <person name="Mounaud S."/>
            <person name="Singh I."/>
            <person name="Joardar V."/>
            <person name="Pakala S."/>
            <person name="Pakala S."/>
            <person name="Venepally P."/>
            <person name="Hoover J."/>
            <person name="Nierman W."/>
            <person name="Chung J."/>
            <person name="Losada L."/>
        </authorList>
    </citation>
    <scope>NUCLEOTIDE SEQUENCE [LARGE SCALE GENOMIC DNA]</scope>
    <source>
        <strain evidence="4 5">NIH1004</strain>
    </source>
</reference>
<dbReference type="RefSeq" id="XP_033426378.1">
    <property type="nucleotide sequence ID" value="XM_033570346.1"/>
</dbReference>
<dbReference type="Proteomes" id="UP000324241">
    <property type="component" value="Unassembled WGS sequence"/>
</dbReference>
<feature type="region of interest" description="Disordered" evidence="1">
    <location>
        <begin position="476"/>
        <end position="538"/>
    </location>
</feature>
<dbReference type="AlphaFoldDB" id="A0A4S3JXX1"/>
<evidence type="ECO:0000313" key="3">
    <source>
        <dbReference type="EMBL" id="KAA8647017.1"/>
    </source>
</evidence>
<feature type="compositionally biased region" description="Pro residues" evidence="1">
    <location>
        <begin position="249"/>
        <end position="259"/>
    </location>
</feature>
<keyword evidence="2" id="KW-1133">Transmembrane helix</keyword>
<feature type="region of interest" description="Disordered" evidence="1">
    <location>
        <begin position="172"/>
        <end position="213"/>
    </location>
</feature>
<feature type="compositionally biased region" description="Basic and acidic residues" evidence="1">
    <location>
        <begin position="176"/>
        <end position="186"/>
    </location>
</feature>
<keyword evidence="2" id="KW-0472">Membrane</keyword>
<evidence type="ECO:0000313" key="5">
    <source>
        <dbReference type="Proteomes" id="UP000308092"/>
    </source>
</evidence>
<feature type="compositionally biased region" description="Polar residues" evidence="1">
    <location>
        <begin position="364"/>
        <end position="374"/>
    </location>
</feature>
<dbReference type="VEuPathDB" id="FungiDB:EYZ11_000093"/>
<feature type="compositionally biased region" description="Polar residues" evidence="1">
    <location>
        <begin position="753"/>
        <end position="765"/>
    </location>
</feature>
<sequence length="864" mass="94128">MPALTTVVAIAVSCAAVVIVATVVGTIVWLRIRQERLSLAVANVRQGPYNVRLQTFPTDTLTELSREEGSALRQYGQLPYGKPTEWGLLASRESLVQDSEALTSIAEKARGLRRSLSRSQSVRRSKSFTRPSRKSSLAPLKETQVRPVFHTSNAVGGKVDVDNLPTSAVEGVVELPTERTPRHTPERDEEGSSVASSSRPLSGPWTATHQRERSSNLFPVIEDNLQGFEQGRPRAGSITAQSPGTMPEQPMPPPPPTAYPPNRFRLSKNDSTCFSSLSLETADSSILLDDSRRASAAMDSDFTSPALPPCPMFAPYSANDVGRMEYERRSYVPSCAVVPAPFVFPANSPAREVQRREPDRTSPRRSLTARSPSHSLERISPPPRRSESLSNATNHSRRESMYADLDHIPPLNPATRNTGLLPYFSQMQRHSLHGNPRKEHDPFVGGVPGANGLTGHPNAPGRRPNSFSIQETYSQTSACHPRPPLPSALKGGSGPRKGHRRQNCVRISIHPPITFGAPTFSPMVEEEPEEFDDKHGRRSDISEFSASNVSLLNSSVSSLPVEPNSYQDLQNERPQTIENNGSRPTSYGSPSKKRKHTRNDSGDSLLNPSGNGKALPELLTSLPTTTETNMSSTPSPEKVIPVWMAPTYSLSPTAYENSPSPGSPRRSAVKGPRIQPAKSVRSSVQSLHLEENAKSIMTTPSSPVDRHPARSKSTLKVSSTKLADSVQHTRGRRGSVPDSSSTMDRSTKEEANKNSSSKQSATQQPKKMPSSGANEEPSANGARIVPIWEDRIKERRQSTPKSTIFLVNDPTELQGEISPSPKNRIKGRQRSKSAFVTPTKKTVGLGIGAATPVSLYDGDGFLKE</sequence>
<evidence type="ECO:0000256" key="1">
    <source>
        <dbReference type="SAM" id="MobiDB-lite"/>
    </source>
</evidence>
<protein>
    <submittedName>
        <fullName evidence="4">Uncharacterized protein</fullName>
    </submittedName>
</protein>
<dbReference type="GeneID" id="54328402"/>
<feature type="region of interest" description="Disordered" evidence="1">
    <location>
        <begin position="652"/>
        <end position="786"/>
    </location>
</feature>
<feature type="transmembrane region" description="Helical" evidence="2">
    <location>
        <begin position="6"/>
        <end position="30"/>
    </location>
</feature>
<name>A0A4S3JXX1_9EURO</name>
<keyword evidence="2" id="KW-0812">Transmembrane</keyword>
<dbReference type="Proteomes" id="UP000308092">
    <property type="component" value="Unassembled WGS sequence"/>
</dbReference>